<dbReference type="PROSITE" id="PS50405">
    <property type="entry name" value="GST_CTER"/>
    <property type="match status" value="1"/>
</dbReference>
<accession>A0AB39KSI3</accession>
<dbReference type="Pfam" id="PF00043">
    <property type="entry name" value="GST_C"/>
    <property type="match status" value="1"/>
</dbReference>
<dbReference type="InterPro" id="IPR036249">
    <property type="entry name" value="Thioredoxin-like_sf"/>
</dbReference>
<dbReference type="SUPFAM" id="SSF52833">
    <property type="entry name" value="Thioredoxin-like"/>
    <property type="match status" value="1"/>
</dbReference>
<dbReference type="SUPFAM" id="SSF47616">
    <property type="entry name" value="GST C-terminal domain-like"/>
    <property type="match status" value="1"/>
</dbReference>
<dbReference type="InterPro" id="IPR004046">
    <property type="entry name" value="GST_C"/>
</dbReference>
<dbReference type="AlphaFoldDB" id="A0AB39KSI3"/>
<dbReference type="SFLD" id="SFLDS00019">
    <property type="entry name" value="Glutathione_Transferase_(cytos"/>
    <property type="match status" value="1"/>
</dbReference>
<dbReference type="RefSeq" id="WP_369059411.1">
    <property type="nucleotide sequence ID" value="NZ_CP158375.1"/>
</dbReference>
<dbReference type="Pfam" id="PF13409">
    <property type="entry name" value="GST_N_2"/>
    <property type="match status" value="1"/>
</dbReference>
<dbReference type="InterPro" id="IPR036282">
    <property type="entry name" value="Glutathione-S-Trfase_C_sf"/>
</dbReference>
<feature type="domain" description="GST C-terminal" evidence="2">
    <location>
        <begin position="92"/>
        <end position="222"/>
    </location>
</feature>
<dbReference type="InterPro" id="IPR010987">
    <property type="entry name" value="Glutathione-S-Trfase_C-like"/>
</dbReference>
<protein>
    <submittedName>
        <fullName evidence="3">Glutathione S-transferase N-terminal domain-containing protein</fullName>
    </submittedName>
</protein>
<organism evidence="3">
    <name type="scientific">Caulobacter sp. 73W</name>
    <dbReference type="NCBI Taxonomy" id="3161137"/>
    <lineage>
        <taxon>Bacteria</taxon>
        <taxon>Pseudomonadati</taxon>
        <taxon>Pseudomonadota</taxon>
        <taxon>Alphaproteobacteria</taxon>
        <taxon>Caulobacterales</taxon>
        <taxon>Caulobacteraceae</taxon>
        <taxon>Caulobacter</taxon>
    </lineage>
</organism>
<dbReference type="InterPro" id="IPR040079">
    <property type="entry name" value="Glutathione_S-Trfase"/>
</dbReference>
<evidence type="ECO:0000259" key="2">
    <source>
        <dbReference type="PROSITE" id="PS50405"/>
    </source>
</evidence>
<dbReference type="Gene3D" id="3.40.30.10">
    <property type="entry name" value="Glutaredoxin"/>
    <property type="match status" value="1"/>
</dbReference>
<dbReference type="SFLD" id="SFLDG00358">
    <property type="entry name" value="Main_(cytGST)"/>
    <property type="match status" value="1"/>
</dbReference>
<dbReference type="PROSITE" id="PS50404">
    <property type="entry name" value="GST_NTER"/>
    <property type="match status" value="1"/>
</dbReference>
<gene>
    <name evidence="3" type="ORF">ABOZ73_17665</name>
</gene>
<dbReference type="Gene3D" id="1.20.1050.10">
    <property type="match status" value="1"/>
</dbReference>
<sequence length="241" mass="26981">MAGEIELHYWPTPNGWKISIALEEMGLPYRMIPVNIGKGDQFEPGFQAISPNGRMPAIVDPDGPDGKPVSIFESGAILQYLARKSGQFYGANARDQIEIDQWLFWQVGGLGPMAGQTHHFRQYAPAMIRDQRQVAYGAIRYTNETHRLYGVLNKRLADRDFIAGDYSIADMASWPWVVPWKNQGIQIDEFSHLKAWFERVGERAAVQTGYKLGAELRNAALANAGKAGDQARSVLFGQRAR</sequence>
<dbReference type="EMBL" id="CP158375">
    <property type="protein sequence ID" value="XDO96570.1"/>
    <property type="molecule type" value="Genomic_DNA"/>
</dbReference>
<dbReference type="InterPro" id="IPR004045">
    <property type="entry name" value="Glutathione_S-Trfase_N"/>
</dbReference>
<reference evidence="3" key="1">
    <citation type="submission" date="2024-06" db="EMBL/GenBank/DDBJ databases">
        <title>Caulobacter inopinatus, sp. nov.</title>
        <authorList>
            <person name="Donachie S.P."/>
        </authorList>
    </citation>
    <scope>NUCLEOTIDE SEQUENCE</scope>
    <source>
        <strain evidence="3">73W</strain>
    </source>
</reference>
<dbReference type="CDD" id="cd03048">
    <property type="entry name" value="GST_N_Ure2p_like"/>
    <property type="match status" value="1"/>
</dbReference>
<feature type="domain" description="GST N-terminal" evidence="1">
    <location>
        <begin position="2"/>
        <end position="89"/>
    </location>
</feature>
<dbReference type="PANTHER" id="PTHR44051:SF19">
    <property type="entry name" value="DISULFIDE-BOND OXIDOREDUCTASE YFCG"/>
    <property type="match status" value="1"/>
</dbReference>
<dbReference type="PANTHER" id="PTHR44051">
    <property type="entry name" value="GLUTATHIONE S-TRANSFERASE-RELATED"/>
    <property type="match status" value="1"/>
</dbReference>
<evidence type="ECO:0000313" key="3">
    <source>
        <dbReference type="EMBL" id="XDO96570.1"/>
    </source>
</evidence>
<evidence type="ECO:0000259" key="1">
    <source>
        <dbReference type="PROSITE" id="PS50404"/>
    </source>
</evidence>
<name>A0AB39KSI3_9CAUL</name>
<proteinExistence type="predicted"/>
<dbReference type="SFLD" id="SFLDG01151">
    <property type="entry name" value="Main.2:_Nu-like"/>
    <property type="match status" value="1"/>
</dbReference>